<comment type="similarity">
    <text evidence="9">Belongs to the binding-protein-dependent transport system permease family. LivHM subfamily.</text>
</comment>
<dbReference type="PANTHER" id="PTHR11795:SF371">
    <property type="entry name" value="HIGH-AFFINITY BRANCHED-CHAIN AMINO ACID TRANSPORT SYSTEM PERMEASE PROTEIN LIVH"/>
    <property type="match status" value="1"/>
</dbReference>
<dbReference type="GO" id="GO:0015190">
    <property type="term" value="F:L-leucine transmembrane transporter activity"/>
    <property type="evidence" value="ECO:0007669"/>
    <property type="project" value="TreeGrafter"/>
</dbReference>
<evidence type="ECO:0000313" key="12">
    <source>
        <dbReference type="Proteomes" id="UP000273083"/>
    </source>
</evidence>
<keyword evidence="8 10" id="KW-0472">Membrane</keyword>
<feature type="transmembrane region" description="Helical" evidence="10">
    <location>
        <begin position="225"/>
        <end position="250"/>
    </location>
</feature>
<comment type="caution">
    <text evidence="11">The sequence shown here is derived from an EMBL/GenBank/DDBJ whole genome shotgun (WGS) entry which is preliminary data.</text>
</comment>
<protein>
    <submittedName>
        <fullName evidence="11">Branched-chain amino acid transport system permease protein</fullName>
    </submittedName>
</protein>
<dbReference type="GO" id="GO:0015808">
    <property type="term" value="P:L-alanine transport"/>
    <property type="evidence" value="ECO:0007669"/>
    <property type="project" value="TreeGrafter"/>
</dbReference>
<feature type="transmembrane region" description="Helical" evidence="10">
    <location>
        <begin position="188"/>
        <end position="213"/>
    </location>
</feature>
<dbReference type="EMBL" id="RJVG01000004">
    <property type="protein sequence ID" value="ROR28605.1"/>
    <property type="molecule type" value="Genomic_DNA"/>
</dbReference>
<keyword evidence="3" id="KW-1003">Cell membrane</keyword>
<organism evidence="11 12">
    <name type="scientific">Mobilisporobacter senegalensis</name>
    <dbReference type="NCBI Taxonomy" id="1329262"/>
    <lineage>
        <taxon>Bacteria</taxon>
        <taxon>Bacillati</taxon>
        <taxon>Bacillota</taxon>
        <taxon>Clostridia</taxon>
        <taxon>Lachnospirales</taxon>
        <taxon>Lachnospiraceae</taxon>
        <taxon>Mobilisporobacter</taxon>
    </lineage>
</organism>
<dbReference type="GO" id="GO:0015192">
    <property type="term" value="F:L-phenylalanine transmembrane transporter activity"/>
    <property type="evidence" value="ECO:0007669"/>
    <property type="project" value="TreeGrafter"/>
</dbReference>
<name>A0A3N1XPM3_9FIRM</name>
<evidence type="ECO:0000256" key="1">
    <source>
        <dbReference type="ARBA" id="ARBA00004651"/>
    </source>
</evidence>
<dbReference type="InterPro" id="IPR052157">
    <property type="entry name" value="BCAA_transport_permease"/>
</dbReference>
<evidence type="ECO:0000256" key="3">
    <source>
        <dbReference type="ARBA" id="ARBA00022475"/>
    </source>
</evidence>
<dbReference type="Proteomes" id="UP000273083">
    <property type="component" value="Unassembled WGS sequence"/>
</dbReference>
<feature type="transmembrane region" description="Helical" evidence="10">
    <location>
        <begin position="256"/>
        <end position="277"/>
    </location>
</feature>
<evidence type="ECO:0000256" key="6">
    <source>
        <dbReference type="ARBA" id="ARBA00022970"/>
    </source>
</evidence>
<dbReference type="RefSeq" id="WP_123609102.1">
    <property type="nucleotide sequence ID" value="NZ_RJVG01000004.1"/>
</dbReference>
<feature type="transmembrane region" description="Helical" evidence="10">
    <location>
        <begin position="134"/>
        <end position="158"/>
    </location>
</feature>
<feature type="transmembrane region" description="Helical" evidence="10">
    <location>
        <begin position="7"/>
        <end position="30"/>
    </location>
</feature>
<proteinExistence type="inferred from homology"/>
<feature type="transmembrane region" description="Helical" evidence="10">
    <location>
        <begin position="63"/>
        <end position="83"/>
    </location>
</feature>
<evidence type="ECO:0000256" key="2">
    <source>
        <dbReference type="ARBA" id="ARBA00022448"/>
    </source>
</evidence>
<keyword evidence="12" id="KW-1185">Reference proteome</keyword>
<dbReference type="GO" id="GO:0015188">
    <property type="term" value="F:L-isoleucine transmembrane transporter activity"/>
    <property type="evidence" value="ECO:0007669"/>
    <property type="project" value="TreeGrafter"/>
</dbReference>
<feature type="transmembrane region" description="Helical" evidence="10">
    <location>
        <begin position="89"/>
        <end position="113"/>
    </location>
</feature>
<evidence type="ECO:0000256" key="5">
    <source>
        <dbReference type="ARBA" id="ARBA00022692"/>
    </source>
</evidence>
<dbReference type="OrthoDB" id="9807115at2"/>
<evidence type="ECO:0000256" key="9">
    <source>
        <dbReference type="ARBA" id="ARBA00037998"/>
    </source>
</evidence>
<keyword evidence="6" id="KW-0029">Amino-acid transport</keyword>
<keyword evidence="2" id="KW-0813">Transport</keyword>
<evidence type="ECO:0000256" key="4">
    <source>
        <dbReference type="ARBA" id="ARBA00022519"/>
    </source>
</evidence>
<sequence length="291" mass="30192">MKLLSQLINGLNAGSIYALIALGYTMVYGIAKMINFAHGDIIMVGAYVVWVAIAVLKLPVSVGLIIGVAACAVLGIFIEKVAYKPLRKAPPLAVLITAIGVSYFLQSASLLIFSSAKRTFPVSFDIPAITIGSLVVPGQTILILVVTSICMIALHLFINKTKAGSAMLAVSEDKDAAQLMGVNVNKTISMTFAIGSALAAVAGVLFASSYVYVYPTMGSLIGIKAFVAAVLGGIGSVPGAMLGGILLGLIESLSKTYLSTQLSNAIVFGILILVLLVRPSGLLGKSRTEKV</sequence>
<dbReference type="GO" id="GO:0005886">
    <property type="term" value="C:plasma membrane"/>
    <property type="evidence" value="ECO:0007669"/>
    <property type="project" value="UniProtKB-SubCell"/>
</dbReference>
<gene>
    <name evidence="11" type="ORF">EDD66_104192</name>
</gene>
<dbReference type="CDD" id="cd06582">
    <property type="entry name" value="TM_PBP1_LivH_like"/>
    <property type="match status" value="1"/>
</dbReference>
<dbReference type="GO" id="GO:1903806">
    <property type="term" value="P:L-isoleucine import across plasma membrane"/>
    <property type="evidence" value="ECO:0007669"/>
    <property type="project" value="TreeGrafter"/>
</dbReference>
<dbReference type="GO" id="GO:0005304">
    <property type="term" value="F:L-valine transmembrane transporter activity"/>
    <property type="evidence" value="ECO:0007669"/>
    <property type="project" value="TreeGrafter"/>
</dbReference>
<comment type="subcellular location">
    <subcellularLocation>
        <location evidence="1">Cell membrane</location>
        <topology evidence="1">Multi-pass membrane protein</topology>
    </subcellularLocation>
</comment>
<dbReference type="Pfam" id="PF02653">
    <property type="entry name" value="BPD_transp_2"/>
    <property type="match status" value="1"/>
</dbReference>
<reference evidence="11 12" key="1">
    <citation type="submission" date="2018-11" db="EMBL/GenBank/DDBJ databases">
        <title>Genomic Encyclopedia of Type Strains, Phase IV (KMG-IV): sequencing the most valuable type-strain genomes for metagenomic binning, comparative biology and taxonomic classification.</title>
        <authorList>
            <person name="Goeker M."/>
        </authorList>
    </citation>
    <scope>NUCLEOTIDE SEQUENCE [LARGE SCALE GENOMIC DNA]</scope>
    <source>
        <strain evidence="11 12">DSM 26537</strain>
    </source>
</reference>
<feature type="transmembrane region" description="Helical" evidence="10">
    <location>
        <begin position="36"/>
        <end position="56"/>
    </location>
</feature>
<dbReference type="GO" id="GO:0042941">
    <property type="term" value="P:D-alanine transmembrane transport"/>
    <property type="evidence" value="ECO:0007669"/>
    <property type="project" value="TreeGrafter"/>
</dbReference>
<keyword evidence="4" id="KW-0997">Cell inner membrane</keyword>
<keyword evidence="7 10" id="KW-1133">Transmembrane helix</keyword>
<evidence type="ECO:0000256" key="7">
    <source>
        <dbReference type="ARBA" id="ARBA00022989"/>
    </source>
</evidence>
<keyword evidence="5 10" id="KW-0812">Transmembrane</keyword>
<evidence type="ECO:0000256" key="8">
    <source>
        <dbReference type="ARBA" id="ARBA00023136"/>
    </source>
</evidence>
<dbReference type="PANTHER" id="PTHR11795">
    <property type="entry name" value="BRANCHED-CHAIN AMINO ACID TRANSPORT SYSTEM PERMEASE PROTEIN LIVH"/>
    <property type="match status" value="1"/>
</dbReference>
<evidence type="ECO:0000313" key="11">
    <source>
        <dbReference type="EMBL" id="ROR28605.1"/>
    </source>
</evidence>
<dbReference type="AlphaFoldDB" id="A0A3N1XPM3"/>
<dbReference type="InterPro" id="IPR001851">
    <property type="entry name" value="ABC_transp_permease"/>
</dbReference>
<accession>A0A3N1XPM3</accession>
<evidence type="ECO:0000256" key="10">
    <source>
        <dbReference type="SAM" id="Phobius"/>
    </source>
</evidence>